<evidence type="ECO:0000313" key="2">
    <source>
        <dbReference type="EMBL" id="MBV0934947.1"/>
    </source>
</evidence>
<dbReference type="Pfam" id="PF18818">
    <property type="entry name" value="MPTase-PolyVal"/>
    <property type="match status" value="1"/>
</dbReference>
<gene>
    <name evidence="2" type="ORF">KTN04_16580</name>
</gene>
<evidence type="ECO:0000313" key="3">
    <source>
        <dbReference type="Proteomes" id="UP000755551"/>
    </source>
</evidence>
<dbReference type="EMBL" id="JAHQZT010000067">
    <property type="protein sequence ID" value="MBV0934947.1"/>
    <property type="molecule type" value="Genomic_DNA"/>
</dbReference>
<dbReference type="Proteomes" id="UP000755551">
    <property type="component" value="Unassembled WGS sequence"/>
</dbReference>
<keyword evidence="3" id="KW-1185">Reference proteome</keyword>
<dbReference type="RefSeq" id="WP_217336333.1">
    <property type="nucleotide sequence ID" value="NZ_JAHQZT010000067.1"/>
</dbReference>
<name>A0ABS6MF69_9GAMM</name>
<proteinExistence type="predicted"/>
<organism evidence="2 3">
    <name type="scientific">Marinobacterium weihaiense</name>
    <dbReference type="NCBI Taxonomy" id="2851016"/>
    <lineage>
        <taxon>Bacteria</taxon>
        <taxon>Pseudomonadati</taxon>
        <taxon>Pseudomonadota</taxon>
        <taxon>Gammaproteobacteria</taxon>
        <taxon>Oceanospirillales</taxon>
        <taxon>Oceanospirillaceae</taxon>
        <taxon>Marinobacterium</taxon>
    </lineage>
</organism>
<feature type="domain" description="Polyvalent protein metallopeptidase" evidence="1">
    <location>
        <begin position="72"/>
        <end position="199"/>
    </location>
</feature>
<reference evidence="2 3" key="1">
    <citation type="submission" date="2021-06" db="EMBL/GenBank/DDBJ databases">
        <title>Bacterium isolated from marine sediment.</title>
        <authorList>
            <person name="Zhu K.-L."/>
            <person name="Du Z.-J."/>
            <person name="Liang Q.-Y."/>
        </authorList>
    </citation>
    <scope>NUCLEOTIDE SEQUENCE [LARGE SCALE GENOMIC DNA]</scope>
    <source>
        <strain evidence="2 3">A346</strain>
    </source>
</reference>
<protein>
    <recommendedName>
        <fullName evidence="1">Polyvalent protein metallopeptidase domain-containing protein</fullName>
    </recommendedName>
</protein>
<accession>A0ABS6MF69</accession>
<dbReference type="InterPro" id="IPR041459">
    <property type="entry name" value="MPTase-PolyVal"/>
</dbReference>
<evidence type="ECO:0000259" key="1">
    <source>
        <dbReference type="Pfam" id="PF18818"/>
    </source>
</evidence>
<sequence>MPYTRFDNNSVKVILPVTFQQPLRGGTYSVKHSFRHYTVFNYDDVNGVDFGHPDLFEQPDVRSHAVNLNELAEQVVHASGAIIRYEGDRAFYSPASDTIHMPPRQSFMPSAHATAGENFYATLLHELIHWTQKPERCNRHNFSADPVASYAFEELVAELGAAIMNTRFHKLPEPRQDHAEYVSSWISALEEDESYFYQAMGQAQTAVDWLCRKAGLTTNNIDASAGGNTASDLPYDVDEELIGPAKESIIEPIELFVAIFAECLSDRPEELW</sequence>
<comment type="caution">
    <text evidence="2">The sequence shown here is derived from an EMBL/GenBank/DDBJ whole genome shotgun (WGS) entry which is preliminary data.</text>
</comment>